<accession>A0A8T1YQ21</accession>
<gene>
    <name evidence="2" type="ORF">ISN44_As12g032570</name>
</gene>
<proteinExistence type="predicted"/>
<dbReference type="InterPro" id="IPR014810">
    <property type="entry name" value="Fcf2_C"/>
</dbReference>
<evidence type="ECO:0000313" key="2">
    <source>
        <dbReference type="EMBL" id="KAG7548048.1"/>
    </source>
</evidence>
<name>A0A8T1YQ21_ARASU</name>
<dbReference type="OrthoDB" id="427886at2759"/>
<keyword evidence="3" id="KW-1185">Reference proteome</keyword>
<organism evidence="2 3">
    <name type="scientific">Arabidopsis suecica</name>
    <name type="common">Swedish thale-cress</name>
    <name type="synonym">Cardaminopsis suecica</name>
    <dbReference type="NCBI Taxonomy" id="45249"/>
    <lineage>
        <taxon>Eukaryota</taxon>
        <taxon>Viridiplantae</taxon>
        <taxon>Streptophyta</taxon>
        <taxon>Embryophyta</taxon>
        <taxon>Tracheophyta</taxon>
        <taxon>Spermatophyta</taxon>
        <taxon>Magnoliopsida</taxon>
        <taxon>eudicotyledons</taxon>
        <taxon>Gunneridae</taxon>
        <taxon>Pentapetalae</taxon>
        <taxon>rosids</taxon>
        <taxon>malvids</taxon>
        <taxon>Brassicales</taxon>
        <taxon>Brassicaceae</taxon>
        <taxon>Camelineae</taxon>
        <taxon>Arabidopsis</taxon>
    </lineage>
</organism>
<comment type="caution">
    <text evidence="2">The sequence shown here is derived from an EMBL/GenBank/DDBJ whole genome shotgun (WGS) entry which is preliminary data.</text>
</comment>
<feature type="domain" description="Fcf2 pre-rRNA processing C-terminal" evidence="1">
    <location>
        <begin position="1"/>
        <end position="41"/>
    </location>
</feature>
<evidence type="ECO:0000259" key="1">
    <source>
        <dbReference type="Pfam" id="PF08698"/>
    </source>
</evidence>
<sequence length="49" mass="5717">MPTPTLTPELKRDLQFLKLRTVMDPTNISVSRSKLAEMYFQASFRTVTR</sequence>
<reference evidence="2 3" key="1">
    <citation type="submission" date="2020-12" db="EMBL/GenBank/DDBJ databases">
        <title>Concerted genomic and epigenomic changes stabilize Arabidopsis allopolyploids.</title>
        <authorList>
            <person name="Chen Z."/>
        </authorList>
    </citation>
    <scope>NUCLEOTIDE SEQUENCE [LARGE SCALE GENOMIC DNA]</scope>
    <source>
        <strain evidence="2">As9502</strain>
        <tissue evidence="2">Leaf</tissue>
    </source>
</reference>
<evidence type="ECO:0000313" key="3">
    <source>
        <dbReference type="Proteomes" id="UP000694251"/>
    </source>
</evidence>
<protein>
    <submittedName>
        <fullName evidence="2">Fcf2 pre-rRNA processing C-terminal</fullName>
    </submittedName>
</protein>
<dbReference type="Proteomes" id="UP000694251">
    <property type="component" value="Chromosome 12"/>
</dbReference>
<dbReference type="AlphaFoldDB" id="A0A8T1YQ21"/>
<dbReference type="Pfam" id="PF08698">
    <property type="entry name" value="Fcf2"/>
    <property type="match status" value="1"/>
</dbReference>
<dbReference type="EMBL" id="JAEFBJ010000012">
    <property type="protein sequence ID" value="KAG7548048.1"/>
    <property type="molecule type" value="Genomic_DNA"/>
</dbReference>